<keyword evidence="2" id="KW-1185">Reference proteome</keyword>
<organism evidence="1 2">
    <name type="scientific">Fusarium solani subsp. cucurbitae</name>
    <name type="common">Neocosmosporum cucurbitae</name>
    <dbReference type="NCBI Taxonomy" id="2747967"/>
    <lineage>
        <taxon>Eukaryota</taxon>
        <taxon>Fungi</taxon>
        <taxon>Dikarya</taxon>
        <taxon>Ascomycota</taxon>
        <taxon>Pezizomycotina</taxon>
        <taxon>Sordariomycetes</taxon>
        <taxon>Hypocreomycetidae</taxon>
        <taxon>Hypocreales</taxon>
        <taxon>Nectriaceae</taxon>
        <taxon>Fusarium</taxon>
        <taxon>Fusarium solani species complex</taxon>
    </lineage>
</organism>
<evidence type="ECO:0000313" key="2">
    <source>
        <dbReference type="Proteomes" id="UP000830768"/>
    </source>
</evidence>
<name>A0ACD3ZM53_FUSSC</name>
<gene>
    <name evidence="1" type="ORF">LCI18_013222</name>
</gene>
<protein>
    <submittedName>
        <fullName evidence="1">Uncharacterized protein</fullName>
    </submittedName>
</protein>
<proteinExistence type="predicted"/>
<reference evidence="1" key="1">
    <citation type="submission" date="2021-11" db="EMBL/GenBank/DDBJ databases">
        <title>Fusarium solani-melongenae Genome sequencing and assembly.</title>
        <authorList>
            <person name="Xie S."/>
            <person name="Huang L."/>
            <person name="Zhang X."/>
        </authorList>
    </citation>
    <scope>NUCLEOTIDE SEQUENCE</scope>
    <source>
        <strain evidence="1">CRI 24-3</strain>
    </source>
</reference>
<accession>A0ACD3ZM53</accession>
<dbReference type="EMBL" id="CP090039">
    <property type="protein sequence ID" value="UPL02288.1"/>
    <property type="molecule type" value="Genomic_DNA"/>
</dbReference>
<sequence>MWLLNIAFLAVAGQVHAMPKDGYAKHGPSDCDGIKVKNVTVSEYDYIIVGGGVAGMTLANRLTETGEYQVLVLEAGTLDQGEAFITTPGMAGTGAGTKYDWNLTSTPSPLTNDREIPLPIGKGVGGGSLINQMVFTRGTKGDFDRWEELGNEGVNWDDMFEYFKKSETFTPPELDLIEDFNATWDLDFHGFEGPVHSSFSPFFWPSVHIMVEATRELGIRVLSDGQGGDAAGGFFCPHTQKPVDNTRSSARAAQYDRAVIRKNMNLIQGAHVTKVVFEGNKAVGVEFAVSADSQATLVKARKEIILSAGALHTPQILQLSGIGDAATLSSFNIETLVDLPAVGQNLQDHPLIATVFGLNLPLSSANLTSNETYASEMTELYKTRRTGPLANPGGEFLVFLPIANFTDLGPQLLSHAQAQKVAELLPGAPEEVQAGYAKQHKLLTQGLSSEAMTPLEVFWNDGAVVLGLEHPFSRGSVSIVSKDPFTPPAIDAAYLTNPLDMAILVEGVKFARTIMDTRAMASAGAFEIVPGANITSNADIESFIKANLASFAHYAGTAAMAPREIGGVVDSSFRVYGVENLRVIDASVIPLLPAAHTSSTAYALAEKAAALILG</sequence>
<evidence type="ECO:0000313" key="1">
    <source>
        <dbReference type="EMBL" id="UPL02288.1"/>
    </source>
</evidence>
<dbReference type="Proteomes" id="UP000830768">
    <property type="component" value="Chromosome 11"/>
</dbReference>